<name>A0A2M7G911_9BACT</name>
<protein>
    <submittedName>
        <fullName evidence="1">Uncharacterized protein</fullName>
    </submittedName>
</protein>
<sequence length="174" mass="20295">MKLYDLLGKNKYAYAILLNKREPFQIEFTYESSHTSRLKPIGDFISIVKTPVKIVNGQFEIIPGIDDLNAFTPIFSQKAFDCLQGFFLPEPEKITKIYFENHIFYAVKPTLLSFSNKNDDWNSMVQELPEDAYFFNYSIYAYGAVVTEEFKKTCEKNKLKSIAFRLRYDSEAQT</sequence>
<reference evidence="1 2" key="1">
    <citation type="submission" date="2017-09" db="EMBL/GenBank/DDBJ databases">
        <title>Depth-based differentiation of microbial function through sediment-hosted aquifers and enrichment of novel symbionts in the deep terrestrial subsurface.</title>
        <authorList>
            <person name="Probst A.J."/>
            <person name="Ladd B."/>
            <person name="Jarett J.K."/>
            <person name="Geller-Mcgrath D.E."/>
            <person name="Sieber C.M."/>
            <person name="Emerson J.B."/>
            <person name="Anantharaman K."/>
            <person name="Thomas B.C."/>
            <person name="Malmstrom R."/>
            <person name="Stieglmeier M."/>
            <person name="Klingl A."/>
            <person name="Woyke T."/>
            <person name="Ryan C.M."/>
            <person name="Banfield J.F."/>
        </authorList>
    </citation>
    <scope>NUCLEOTIDE SEQUENCE [LARGE SCALE GENOMIC DNA]</scope>
    <source>
        <strain evidence="1">CG17_big_fil_post_rev_8_21_14_2_50_48_46</strain>
    </source>
</reference>
<evidence type="ECO:0000313" key="2">
    <source>
        <dbReference type="Proteomes" id="UP000231019"/>
    </source>
</evidence>
<evidence type="ECO:0000313" key="1">
    <source>
        <dbReference type="EMBL" id="PIW18598.1"/>
    </source>
</evidence>
<accession>A0A2M7G911</accession>
<dbReference type="Proteomes" id="UP000231019">
    <property type="component" value="Unassembled WGS sequence"/>
</dbReference>
<dbReference type="EMBL" id="PFFQ01000012">
    <property type="protein sequence ID" value="PIW18598.1"/>
    <property type="molecule type" value="Genomic_DNA"/>
</dbReference>
<organism evidence="1 2">
    <name type="scientific">bacterium (Candidatus Blackallbacteria) CG17_big_fil_post_rev_8_21_14_2_50_48_46</name>
    <dbReference type="NCBI Taxonomy" id="2014261"/>
    <lineage>
        <taxon>Bacteria</taxon>
        <taxon>Candidatus Blackallbacteria</taxon>
    </lineage>
</organism>
<dbReference type="AlphaFoldDB" id="A0A2M7G911"/>
<gene>
    <name evidence="1" type="ORF">COW36_04720</name>
</gene>
<proteinExistence type="predicted"/>
<comment type="caution">
    <text evidence="1">The sequence shown here is derived from an EMBL/GenBank/DDBJ whole genome shotgun (WGS) entry which is preliminary data.</text>
</comment>